<name>A0A6L9SRT7_9BIFI</name>
<accession>A0A6L9SRT7</accession>
<dbReference type="EMBL" id="WHZV01000001">
    <property type="protein sequence ID" value="NEG54483.1"/>
    <property type="molecule type" value="Genomic_DNA"/>
</dbReference>
<dbReference type="Proteomes" id="UP000483293">
    <property type="component" value="Unassembled WGS sequence"/>
</dbReference>
<dbReference type="AlphaFoldDB" id="A0A6L9SRT7"/>
<feature type="region of interest" description="Disordered" evidence="1">
    <location>
        <begin position="1"/>
        <end position="25"/>
    </location>
</feature>
<sequence length="99" mass="11233">MSESKPITIGAIEPFAPGPEMKEEQPAVRVLEESAQLLEAYRDWDEGGETEYLRLRLFDKSADVIQATVNLLASMGALDYEVNAAIKRCRERNRAKDRY</sequence>
<comment type="caution">
    <text evidence="2">The sequence shown here is derived from an EMBL/GenBank/DDBJ whole genome shotgun (WGS) entry which is preliminary data.</text>
</comment>
<protein>
    <recommendedName>
        <fullName evidence="4">Nucleotide pyrophosphohydrolase</fullName>
    </recommendedName>
</protein>
<evidence type="ECO:0008006" key="4">
    <source>
        <dbReference type="Google" id="ProtNLM"/>
    </source>
</evidence>
<keyword evidence="3" id="KW-1185">Reference proteome</keyword>
<reference evidence="2 3" key="1">
    <citation type="submission" date="2019-10" db="EMBL/GenBank/DDBJ databases">
        <title>Bifidobacterium from non-human primates.</title>
        <authorList>
            <person name="Modesto M."/>
        </authorList>
    </citation>
    <scope>NUCLEOTIDE SEQUENCE [LARGE SCALE GENOMIC DNA]</scope>
    <source>
        <strain evidence="2 3">SMA15</strain>
    </source>
</reference>
<evidence type="ECO:0000313" key="3">
    <source>
        <dbReference type="Proteomes" id="UP000483293"/>
    </source>
</evidence>
<evidence type="ECO:0000313" key="2">
    <source>
        <dbReference type="EMBL" id="NEG54483.1"/>
    </source>
</evidence>
<evidence type="ECO:0000256" key="1">
    <source>
        <dbReference type="SAM" id="MobiDB-lite"/>
    </source>
</evidence>
<proteinExistence type="predicted"/>
<organism evidence="2 3">
    <name type="scientific">Bifidobacterium platyrrhinorum</name>
    <dbReference type="NCBI Taxonomy" id="2661628"/>
    <lineage>
        <taxon>Bacteria</taxon>
        <taxon>Bacillati</taxon>
        <taxon>Actinomycetota</taxon>
        <taxon>Actinomycetes</taxon>
        <taxon>Bifidobacteriales</taxon>
        <taxon>Bifidobacteriaceae</taxon>
        <taxon>Bifidobacterium</taxon>
    </lineage>
</organism>
<gene>
    <name evidence="2" type="ORF">GFD21_01525</name>
</gene>
<dbReference type="RefSeq" id="WP_163196147.1">
    <property type="nucleotide sequence ID" value="NZ_WHZV01000001.1"/>
</dbReference>